<feature type="transmembrane region" description="Helical" evidence="7">
    <location>
        <begin position="19"/>
        <end position="42"/>
    </location>
</feature>
<feature type="transmembrane region" description="Helical" evidence="7">
    <location>
        <begin position="239"/>
        <end position="261"/>
    </location>
</feature>
<feature type="transmembrane region" description="Helical" evidence="7">
    <location>
        <begin position="348"/>
        <end position="366"/>
    </location>
</feature>
<feature type="transmembrane region" description="Helical" evidence="7">
    <location>
        <begin position="303"/>
        <end position="327"/>
    </location>
</feature>
<dbReference type="Pfam" id="PF13631">
    <property type="entry name" value="Cytochrom_B_N_2"/>
    <property type="match status" value="1"/>
</dbReference>
<comment type="catalytic activity">
    <reaction evidence="4">
        <text>a quinol + 2 Fe(III)-[cytochrome c](out) = a quinone + 2 Fe(II)-[cytochrome c](out) + 2 H(+)(out)</text>
        <dbReference type="Rhea" id="RHEA:11484"/>
        <dbReference type="Rhea" id="RHEA-COMP:10350"/>
        <dbReference type="Rhea" id="RHEA-COMP:14399"/>
        <dbReference type="ChEBI" id="CHEBI:15378"/>
        <dbReference type="ChEBI" id="CHEBI:24646"/>
        <dbReference type="ChEBI" id="CHEBI:29033"/>
        <dbReference type="ChEBI" id="CHEBI:29034"/>
        <dbReference type="ChEBI" id="CHEBI:132124"/>
        <dbReference type="EC" id="7.1.1.8"/>
    </reaction>
</comment>
<evidence type="ECO:0000259" key="8">
    <source>
        <dbReference type="PROSITE" id="PS51002"/>
    </source>
</evidence>
<evidence type="ECO:0000256" key="5">
    <source>
        <dbReference type="ARBA" id="ARBA00029568"/>
    </source>
</evidence>
<evidence type="ECO:0000256" key="2">
    <source>
        <dbReference type="ARBA" id="ARBA00012951"/>
    </source>
</evidence>
<dbReference type="EC" id="7.1.1.8" evidence="2"/>
<organism evidence="9 10">
    <name type="scientific">Nocardioides terrae</name>
    <dbReference type="NCBI Taxonomy" id="574651"/>
    <lineage>
        <taxon>Bacteria</taxon>
        <taxon>Bacillati</taxon>
        <taxon>Actinomycetota</taxon>
        <taxon>Actinomycetes</taxon>
        <taxon>Propionibacteriales</taxon>
        <taxon>Nocardioidaceae</taxon>
        <taxon>Nocardioides</taxon>
    </lineage>
</organism>
<feature type="domain" description="Cytochrome b/b6 N-terminal region profile" evidence="8">
    <location>
        <begin position="1"/>
        <end position="215"/>
    </location>
</feature>
<evidence type="ECO:0000256" key="6">
    <source>
        <dbReference type="SAM" id="MobiDB-lite"/>
    </source>
</evidence>
<gene>
    <name evidence="9" type="ORF">SAMN04487968_1112</name>
</gene>
<feature type="transmembrane region" description="Helical" evidence="7">
    <location>
        <begin position="386"/>
        <end position="407"/>
    </location>
</feature>
<evidence type="ECO:0000313" key="10">
    <source>
        <dbReference type="Proteomes" id="UP000198832"/>
    </source>
</evidence>
<keyword evidence="7" id="KW-0812">Transmembrane</keyword>
<keyword evidence="10" id="KW-1185">Reference proteome</keyword>
<feature type="transmembrane region" description="Helical" evidence="7">
    <location>
        <begin position="89"/>
        <end position="107"/>
    </location>
</feature>
<dbReference type="InterPro" id="IPR005797">
    <property type="entry name" value="Cyt_b/b6_N"/>
</dbReference>
<evidence type="ECO:0000256" key="7">
    <source>
        <dbReference type="SAM" id="Phobius"/>
    </source>
</evidence>
<dbReference type="GO" id="GO:0016491">
    <property type="term" value="F:oxidoreductase activity"/>
    <property type="evidence" value="ECO:0007669"/>
    <property type="project" value="InterPro"/>
</dbReference>
<evidence type="ECO:0000256" key="4">
    <source>
        <dbReference type="ARBA" id="ARBA00029351"/>
    </source>
</evidence>
<dbReference type="InterPro" id="IPR027387">
    <property type="entry name" value="Cytb/b6-like_sf"/>
</dbReference>
<dbReference type="InterPro" id="IPR016174">
    <property type="entry name" value="Di-haem_cyt_TM"/>
</dbReference>
<dbReference type="PANTHER" id="PTHR19271">
    <property type="entry name" value="CYTOCHROME B"/>
    <property type="match status" value="1"/>
</dbReference>
<comment type="cofactor">
    <cofactor evidence="1">
        <name>heme</name>
        <dbReference type="ChEBI" id="CHEBI:30413"/>
    </cofactor>
</comment>
<feature type="region of interest" description="Disordered" evidence="6">
    <location>
        <begin position="447"/>
        <end position="473"/>
    </location>
</feature>
<keyword evidence="7" id="KW-1133">Transmembrane helix</keyword>
<reference evidence="9 10" key="1">
    <citation type="submission" date="2016-10" db="EMBL/GenBank/DDBJ databases">
        <authorList>
            <person name="de Groot N.N."/>
        </authorList>
    </citation>
    <scope>NUCLEOTIDE SEQUENCE [LARGE SCALE GENOMIC DNA]</scope>
    <source>
        <strain evidence="9 10">CGMCC 1.7056</strain>
    </source>
</reference>
<evidence type="ECO:0000313" key="9">
    <source>
        <dbReference type="EMBL" id="SFC76138.1"/>
    </source>
</evidence>
<evidence type="ECO:0000256" key="3">
    <source>
        <dbReference type="ARBA" id="ARBA00016116"/>
    </source>
</evidence>
<dbReference type="PROSITE" id="PS51002">
    <property type="entry name" value="CYTB_NTER"/>
    <property type="match status" value="1"/>
</dbReference>
<dbReference type="SUPFAM" id="SSF81648">
    <property type="entry name" value="a domain/subunit of cytochrome bc1 complex (Ubiquinol-cytochrome c reductase)"/>
    <property type="match status" value="1"/>
</dbReference>
<dbReference type="GO" id="GO:0016020">
    <property type="term" value="C:membrane"/>
    <property type="evidence" value="ECO:0007669"/>
    <property type="project" value="InterPro"/>
</dbReference>
<dbReference type="EMBL" id="FOLB01000011">
    <property type="protein sequence ID" value="SFC76138.1"/>
    <property type="molecule type" value="Genomic_DNA"/>
</dbReference>
<accession>A0A1I1LYW7</accession>
<dbReference type="GO" id="GO:0008121">
    <property type="term" value="F:quinol-cytochrome-c reductase activity"/>
    <property type="evidence" value="ECO:0007669"/>
    <property type="project" value="UniProtKB-EC"/>
</dbReference>
<sequence>MATYGGLAMRAEPNHWSRLLGAVSASCLAVLVVTGVLLLVHYDPSSEVVTYSGTYLPLRRVPVSAAYASTVHLSLEVRGGMLLRQTHHWAALVLPASLMLQLATRFFTGAFRRPYRLAWVLLATTFVLALAGGWSGYDLPDDMLSGTGLRIFEGILVGTPFVGSRLTALVFGGEFPGDIVPRLFWLHVLVVPVLLAAVLVARYVVARRRRPPQLPGPGRRESNVVGPPWPAAAARRAGMFLVTAGVLVVMGGTLTVAPIWLYGPFSPESASAGSQPDWYTSWLDGALRLAPSSWDVSWLGGTLPLAVLVPELVAAVFLGVVVLYPLLEQWVTRDRGEHHVLDRPRNRPRRTGLGVAGFTFFGLLWLSGSTDIVATTFHVGFETQVLVLRVLLVAAPVLGYIVTVGLCRALQARDREAVEHGVPTGRMMRSAEGRYWEPHVPLRPEARGRIGAAAQEERASRQSSVIRPRSSRR</sequence>
<dbReference type="GO" id="GO:0022904">
    <property type="term" value="P:respiratory electron transport chain"/>
    <property type="evidence" value="ECO:0007669"/>
    <property type="project" value="InterPro"/>
</dbReference>
<evidence type="ECO:0000256" key="1">
    <source>
        <dbReference type="ARBA" id="ARBA00001971"/>
    </source>
</evidence>
<protein>
    <recommendedName>
        <fullName evidence="3">Cytochrome bc1 complex cytochrome b subunit</fullName>
        <ecNumber evidence="2">7.1.1.8</ecNumber>
    </recommendedName>
    <alternativeName>
        <fullName evidence="5">Cytochrome bc1 reductase complex subunit QcrB</fullName>
    </alternativeName>
</protein>
<dbReference type="Proteomes" id="UP000198832">
    <property type="component" value="Unassembled WGS sequence"/>
</dbReference>
<feature type="transmembrane region" description="Helical" evidence="7">
    <location>
        <begin position="184"/>
        <end position="205"/>
    </location>
</feature>
<name>A0A1I1LYW7_9ACTN</name>
<dbReference type="Gene3D" id="1.20.810.10">
    <property type="entry name" value="Cytochrome Bc1 Complex, Chain C"/>
    <property type="match status" value="1"/>
</dbReference>
<dbReference type="InterPro" id="IPR036150">
    <property type="entry name" value="Cyt_b/b6_C_sf"/>
</dbReference>
<dbReference type="SUPFAM" id="SSF81342">
    <property type="entry name" value="Transmembrane di-heme cytochromes"/>
    <property type="match status" value="1"/>
</dbReference>
<feature type="transmembrane region" description="Helical" evidence="7">
    <location>
        <begin position="119"/>
        <end position="137"/>
    </location>
</feature>
<proteinExistence type="predicted"/>
<dbReference type="PANTHER" id="PTHR19271:SF16">
    <property type="entry name" value="CYTOCHROME B"/>
    <property type="match status" value="1"/>
</dbReference>
<dbReference type="STRING" id="574651.SAMN04487968_1112"/>
<dbReference type="AlphaFoldDB" id="A0A1I1LYW7"/>
<keyword evidence="7" id="KW-0472">Membrane</keyword>